<sequence length="1160" mass="130590">MALNILMGRAEHDMRGEMLADIQKQLQQNASLTIYYIVPNHVKFDSEVDVLQRFSVINGYSQVQRYSQSRLQVYSLTRLAWALMKNRPTKQPETVSTAGLFMMVTDILREKASQLPVFARLQAKSGFVTALVSQLIELRVSRVSPQDLLDIVAKSADNIFLRQTLNAKLRDLAIVAEAFEQQLGQQRITAQETLLHFVEELNDFELTNTMFYLDGFNGFTSAEQAVVNALIARYPVTIALLGDTSKLGKQQAGDVFFKPMTTAQQLISWASNNQQSVKTRSASILRNLSSANEQVLSAWEKLGEYRSFQATDNNITALQAFAAETPIVEIQEVARRIRRALQQDPSLHLRDILILARDLGPYQPHISAVMAAFELPFFLDTDITMMNHPLVELILTLLSPQKFNYQNVLAILKTGLLRPTVDGKLVDSDEFFDIVGYLDNYLYAYRPYESTWHQFDRPFQLFQVTRDNDETEISQDQKINQRLEFLRRFVVKSFDQLDDGFKKATTFRQAATVLIEWLQKKHVVEALIKQRDNLMAQGDLVHAQQHDEVWQMFSQTLDDMVSFKGDDDFVLTDMVDILIAGFSGAKFSGIPNSLDQLTISEAGIVQSTSYRALFFIGGTRQNLPAQTKTTALINDAERTMVMPDLQSGDQPRYLQNTAQQQMAEENLLFYGSLMSATDHITLSYPILDSSGQIAEMSPFFKRLVDAFSVDVTTVSGQPASSSALIKHYIGTPQTTLSELVKILPVARQTSAFKAVKSLLETTVKSRLNRVFSAPNYQNKPVQLRPEFVAALFGDQLNVSISQLESYYHNPYAYFLQYGLRLKERTTNTLDVAQTGTLYHAIVEKVLAHLIQNNLSLRDLTSDDIKHLVSEQMAELVTLPVFEMLTEDGKMRATSEYLTRVSDILLLNLQAAARENTSRPLAVEQLFGFPKASLPALQLPKIHVRGKLDRLDLQDNAGEFGTIIDYKSNGKLFSWAQAYDGLQMQLLTYWDAAQQSASQLGFDKVGGAFFAKIVPDKTSLTRSMDIDALLAGKILPENFKYRGLFISDSAYVDALADIEPSEKSPHYPLARLKNGDLGKSGVDAVSAEEFETLLKRNRQNIVTAGQQILAGHFPLSPVEGGLTYSPYLDIMRFDRALGDRYREQTTGDKNRILELLKDEGE</sequence>
<dbReference type="Pfam" id="PF12705">
    <property type="entry name" value="PDDEXK_1"/>
    <property type="match status" value="1"/>
</dbReference>
<dbReference type="KEGG" id="lpse:FGL85_09835"/>
<comment type="caution">
    <text evidence="10">Lacks conserved residue(s) required for the propagation of feature annotation.</text>
</comment>
<dbReference type="Proteomes" id="UP000321296">
    <property type="component" value="Chromosome"/>
</dbReference>
<evidence type="ECO:0000256" key="1">
    <source>
        <dbReference type="ARBA" id="ARBA00022722"/>
    </source>
</evidence>
<dbReference type="RefSeq" id="WP_147651885.1">
    <property type="nucleotide sequence ID" value="NZ_CP042383.1"/>
</dbReference>
<dbReference type="SUPFAM" id="SSF52540">
    <property type="entry name" value="P-loop containing nucleoside triphosphate hydrolases"/>
    <property type="match status" value="1"/>
</dbReference>
<evidence type="ECO:0000313" key="14">
    <source>
        <dbReference type="Proteomes" id="UP000321296"/>
    </source>
</evidence>
<dbReference type="GO" id="GO:0016817">
    <property type="term" value="F:hydrolase activity, acting on acid anhydrides"/>
    <property type="evidence" value="ECO:0007669"/>
    <property type="project" value="InterPro"/>
</dbReference>
<dbReference type="InterPro" id="IPR038726">
    <property type="entry name" value="PDDEXK_AddAB-type"/>
</dbReference>
<accession>A0A5B8T0S3</accession>
<evidence type="ECO:0000313" key="13">
    <source>
        <dbReference type="EMBL" id="QEA42779.1"/>
    </source>
</evidence>
<dbReference type="AlphaFoldDB" id="A0A5B8T0S3"/>
<comment type="cofactor">
    <cofactor evidence="10">
        <name>Mg(2+)</name>
        <dbReference type="ChEBI" id="CHEBI:18420"/>
    </cofactor>
</comment>
<name>A0A5B8T0S3_LEUPS</name>
<dbReference type="GO" id="GO:0005524">
    <property type="term" value="F:ATP binding"/>
    <property type="evidence" value="ECO:0007669"/>
    <property type="project" value="UniProtKB-UniRule"/>
</dbReference>
<dbReference type="GO" id="GO:0003690">
    <property type="term" value="F:double-stranded DNA binding"/>
    <property type="evidence" value="ECO:0007669"/>
    <property type="project" value="UniProtKB-UniRule"/>
</dbReference>
<dbReference type="InterPro" id="IPR027417">
    <property type="entry name" value="P-loop_NTPase"/>
</dbReference>
<evidence type="ECO:0000256" key="6">
    <source>
        <dbReference type="ARBA" id="ARBA00022839"/>
    </source>
</evidence>
<keyword evidence="3 10" id="KW-0227">DNA damage</keyword>
<evidence type="ECO:0000256" key="7">
    <source>
        <dbReference type="ARBA" id="ARBA00022840"/>
    </source>
</evidence>
<dbReference type="InterPro" id="IPR049035">
    <property type="entry name" value="ADDB_N"/>
</dbReference>
<evidence type="ECO:0000256" key="5">
    <source>
        <dbReference type="ARBA" id="ARBA00022806"/>
    </source>
</evidence>
<evidence type="ECO:0000256" key="8">
    <source>
        <dbReference type="ARBA" id="ARBA00023125"/>
    </source>
</evidence>
<gene>
    <name evidence="10" type="primary">rexB</name>
    <name evidence="13" type="ORF">FGL85_09835</name>
</gene>
<dbReference type="HAMAP" id="MF_01453">
    <property type="entry name" value="AddB_type2"/>
    <property type="match status" value="1"/>
</dbReference>
<dbReference type="Gene3D" id="3.40.50.300">
    <property type="entry name" value="P-loop containing nucleotide triphosphate hydrolases"/>
    <property type="match status" value="4"/>
</dbReference>
<feature type="domain" description="PD-(D/E)XK endonuclease-like" evidence="11">
    <location>
        <begin position="798"/>
        <end position="1117"/>
    </location>
</feature>
<dbReference type="GO" id="GO:0004386">
    <property type="term" value="F:helicase activity"/>
    <property type="evidence" value="ECO:0007669"/>
    <property type="project" value="UniProtKB-KW"/>
</dbReference>
<keyword evidence="5 10" id="KW-0347">Helicase</keyword>
<organism evidence="13 14">
    <name type="scientific">Leuconostoc pseudomesenteroides</name>
    <dbReference type="NCBI Taxonomy" id="33968"/>
    <lineage>
        <taxon>Bacteria</taxon>
        <taxon>Bacillati</taxon>
        <taxon>Bacillota</taxon>
        <taxon>Bacilli</taxon>
        <taxon>Lactobacillales</taxon>
        <taxon>Lactobacillaceae</taxon>
        <taxon>Leuconostoc</taxon>
    </lineage>
</organism>
<dbReference type="EMBL" id="CP042383">
    <property type="protein sequence ID" value="QEA42779.1"/>
    <property type="molecule type" value="Genomic_DNA"/>
</dbReference>
<dbReference type="PANTHER" id="PTHR30591">
    <property type="entry name" value="RECBCD ENZYME SUBUNIT RECC"/>
    <property type="match status" value="1"/>
</dbReference>
<dbReference type="GO" id="GO:0008409">
    <property type="term" value="F:5'-3' exonuclease activity"/>
    <property type="evidence" value="ECO:0007669"/>
    <property type="project" value="UniProtKB-UniRule"/>
</dbReference>
<dbReference type="EC" id="3.1.-.-" evidence="10"/>
<evidence type="ECO:0000256" key="9">
    <source>
        <dbReference type="ARBA" id="ARBA00023204"/>
    </source>
</evidence>
<evidence type="ECO:0000256" key="4">
    <source>
        <dbReference type="ARBA" id="ARBA00022801"/>
    </source>
</evidence>
<keyword evidence="2 10" id="KW-0547">Nucleotide-binding</keyword>
<protein>
    <recommendedName>
        <fullName evidence="10">ATP-dependent helicase/deoxyribonuclease subunit B</fullName>
        <ecNumber evidence="10">3.1.-.-</ecNumber>
    </recommendedName>
    <alternativeName>
        <fullName evidence="10">ATP-dependent helicase/nuclease subunit RexB</fullName>
    </alternativeName>
</protein>
<evidence type="ECO:0000256" key="10">
    <source>
        <dbReference type="HAMAP-Rule" id="MF_01453"/>
    </source>
</evidence>
<dbReference type="InterPro" id="IPR014141">
    <property type="entry name" value="DNA_helicase_suRexB"/>
</dbReference>
<keyword evidence="7 10" id="KW-0067">ATP-binding</keyword>
<feature type="domain" description="ATP-dependent helicase/deoxyribonuclease subunit B N-terminal" evidence="12">
    <location>
        <begin position="6"/>
        <end position="282"/>
    </location>
</feature>
<reference evidence="13 14" key="1">
    <citation type="submission" date="2019-06" db="EMBL/GenBank/DDBJ databases">
        <title>Genome analyses of bacteria isolated from kimchi.</title>
        <authorList>
            <person name="Lee S."/>
            <person name="Ahn S."/>
            <person name="Roh S."/>
        </authorList>
    </citation>
    <scope>NUCLEOTIDE SEQUENCE [LARGE SCALE GENOMIC DNA]</scope>
    <source>
        <strain evidence="13 14">CBA3630</strain>
    </source>
</reference>
<dbReference type="PANTHER" id="PTHR30591:SF1">
    <property type="entry name" value="RECBCD ENZYME SUBUNIT RECC"/>
    <property type="match status" value="1"/>
</dbReference>
<evidence type="ECO:0000256" key="3">
    <source>
        <dbReference type="ARBA" id="ARBA00022763"/>
    </source>
</evidence>
<comment type="subunit">
    <text evidence="10">Heterodimer of AddA and RexB.</text>
</comment>
<evidence type="ECO:0000259" key="12">
    <source>
        <dbReference type="Pfam" id="PF21445"/>
    </source>
</evidence>
<dbReference type="Pfam" id="PF21445">
    <property type="entry name" value="ADDB_N"/>
    <property type="match status" value="1"/>
</dbReference>
<evidence type="ECO:0000259" key="11">
    <source>
        <dbReference type="Pfam" id="PF12705"/>
    </source>
</evidence>
<comment type="function">
    <text evidence="10">The heterodimer acts as both an ATP-dependent DNA helicase and an ATP-dependent, dual-direction single-stranded exonuclease. Recognizes the chi site generating a DNA molecule suitable for the initiation of homologous recombination. This subunit has 5' -&gt; 3' nuclease activity but not helicase activity.</text>
</comment>
<comment type="similarity">
    <text evidence="10">Belongs to the helicase family. AddB/RexB type 2 subfamily.</text>
</comment>
<evidence type="ECO:0000256" key="2">
    <source>
        <dbReference type="ARBA" id="ARBA00022741"/>
    </source>
</evidence>
<keyword evidence="6 10" id="KW-0269">Exonuclease</keyword>
<keyword evidence="9 10" id="KW-0234">DNA repair</keyword>
<comment type="miscellaneous">
    <text evidence="10">Despite having helicase-like domains, this subunit does not have helicase activity.</text>
</comment>
<proteinExistence type="inferred from homology"/>
<keyword evidence="1 10" id="KW-0540">Nuclease</keyword>
<keyword evidence="4 10" id="KW-0378">Hydrolase</keyword>
<dbReference type="GO" id="GO:0000724">
    <property type="term" value="P:double-strand break repair via homologous recombination"/>
    <property type="evidence" value="ECO:0007669"/>
    <property type="project" value="UniProtKB-UniRule"/>
</dbReference>
<keyword evidence="8 10" id="KW-0238">DNA-binding</keyword>